<dbReference type="NCBIfam" id="TIGR00152">
    <property type="entry name" value="dephospho-CoA kinase"/>
    <property type="match status" value="1"/>
</dbReference>
<feature type="binding site" evidence="5">
    <location>
        <begin position="11"/>
        <end position="16"/>
    </location>
    <ligand>
        <name>ATP</name>
        <dbReference type="ChEBI" id="CHEBI:30616"/>
    </ligand>
</feature>
<comment type="function">
    <text evidence="5">Catalyzes the phosphorylation of the 3'-hydroxyl group of dephosphocoenzyme A to form coenzyme A.</text>
</comment>
<evidence type="ECO:0000256" key="6">
    <source>
        <dbReference type="NCBIfam" id="TIGR00152"/>
    </source>
</evidence>
<keyword evidence="4 5" id="KW-0173">Coenzyme A biosynthesis</keyword>
<protein>
    <recommendedName>
        <fullName evidence="5 6">Dephospho-CoA kinase</fullName>
        <ecNumber evidence="5 6">2.7.1.24</ecNumber>
    </recommendedName>
    <alternativeName>
        <fullName evidence="5">Dephosphocoenzyme A kinase</fullName>
    </alternativeName>
</protein>
<dbReference type="Gene3D" id="3.40.50.300">
    <property type="entry name" value="P-loop containing nucleotide triphosphate hydrolases"/>
    <property type="match status" value="1"/>
</dbReference>
<reference evidence="7 8" key="1">
    <citation type="submission" date="2019-01" db="EMBL/GenBank/DDBJ databases">
        <title>Mucilaginibacter antarcticum sp. nov., isolated from antarctic soil.</title>
        <authorList>
            <person name="Yan Y.-Q."/>
            <person name="Du Z.-J."/>
        </authorList>
    </citation>
    <scope>NUCLEOTIDE SEQUENCE [LARGE SCALE GENOMIC DNA]</scope>
    <source>
        <strain evidence="7 8">F01003</strain>
    </source>
</reference>
<dbReference type="GO" id="GO:0004140">
    <property type="term" value="F:dephospho-CoA kinase activity"/>
    <property type="evidence" value="ECO:0007669"/>
    <property type="project" value="UniProtKB-UniRule"/>
</dbReference>
<keyword evidence="8" id="KW-1185">Reference proteome</keyword>
<dbReference type="GO" id="GO:0005524">
    <property type="term" value="F:ATP binding"/>
    <property type="evidence" value="ECO:0007669"/>
    <property type="project" value="UniProtKB-UniRule"/>
</dbReference>
<gene>
    <name evidence="5" type="primary">coaE</name>
    <name evidence="7" type="ORF">EPL05_00740</name>
</gene>
<dbReference type="SUPFAM" id="SSF52540">
    <property type="entry name" value="P-loop containing nucleoside triphosphate hydrolases"/>
    <property type="match status" value="1"/>
</dbReference>
<dbReference type="Pfam" id="PF01121">
    <property type="entry name" value="CoaE"/>
    <property type="match status" value="1"/>
</dbReference>
<comment type="subcellular location">
    <subcellularLocation>
        <location evidence="5">Cytoplasm</location>
    </subcellularLocation>
</comment>
<dbReference type="InterPro" id="IPR001977">
    <property type="entry name" value="Depp_CoAkinase"/>
</dbReference>
<dbReference type="EC" id="2.7.1.24" evidence="5 6"/>
<dbReference type="PROSITE" id="PS51219">
    <property type="entry name" value="DPCK"/>
    <property type="match status" value="1"/>
</dbReference>
<evidence type="ECO:0000313" key="7">
    <source>
        <dbReference type="EMBL" id="RWY57093.1"/>
    </source>
</evidence>
<evidence type="ECO:0000256" key="4">
    <source>
        <dbReference type="ARBA" id="ARBA00022993"/>
    </source>
</evidence>
<name>A0A3S3Z4D9_9SPHI</name>
<comment type="catalytic activity">
    <reaction evidence="5">
        <text>3'-dephospho-CoA + ATP = ADP + CoA + H(+)</text>
        <dbReference type="Rhea" id="RHEA:18245"/>
        <dbReference type="ChEBI" id="CHEBI:15378"/>
        <dbReference type="ChEBI" id="CHEBI:30616"/>
        <dbReference type="ChEBI" id="CHEBI:57287"/>
        <dbReference type="ChEBI" id="CHEBI:57328"/>
        <dbReference type="ChEBI" id="CHEBI:456216"/>
        <dbReference type="EC" id="2.7.1.24"/>
    </reaction>
</comment>
<keyword evidence="5 7" id="KW-0418">Kinase</keyword>
<dbReference type="AlphaFoldDB" id="A0A3S3Z4D9"/>
<evidence type="ECO:0000256" key="3">
    <source>
        <dbReference type="ARBA" id="ARBA00022840"/>
    </source>
</evidence>
<dbReference type="InterPro" id="IPR027417">
    <property type="entry name" value="P-loop_NTPase"/>
</dbReference>
<dbReference type="HAMAP" id="MF_00376">
    <property type="entry name" value="Dephospho_CoA_kinase"/>
    <property type="match status" value="1"/>
</dbReference>
<comment type="pathway">
    <text evidence="5">Cofactor biosynthesis; coenzyme A biosynthesis; CoA from (R)-pantothenate: step 5/5.</text>
</comment>
<proteinExistence type="inferred from homology"/>
<dbReference type="UniPathway" id="UPA00241">
    <property type="reaction ID" value="UER00356"/>
</dbReference>
<evidence type="ECO:0000256" key="1">
    <source>
        <dbReference type="ARBA" id="ARBA00009018"/>
    </source>
</evidence>
<dbReference type="RefSeq" id="WP_128531600.1">
    <property type="nucleotide sequence ID" value="NZ_SBIW01000001.1"/>
</dbReference>
<evidence type="ECO:0000256" key="2">
    <source>
        <dbReference type="ARBA" id="ARBA00022741"/>
    </source>
</evidence>
<keyword evidence="5 7" id="KW-0808">Transferase</keyword>
<comment type="similarity">
    <text evidence="1 5">Belongs to the CoaE family.</text>
</comment>
<dbReference type="CDD" id="cd02022">
    <property type="entry name" value="DPCK"/>
    <property type="match status" value="1"/>
</dbReference>
<dbReference type="PANTHER" id="PTHR10695:SF46">
    <property type="entry name" value="BIFUNCTIONAL COENZYME A SYNTHASE-RELATED"/>
    <property type="match status" value="1"/>
</dbReference>
<sequence>MFKVGITGNIGSGKTTVCKIFEVLGIPVFYADDEAKKLMVKDVVLVEGIKEAFGAESYLADGTLNRKHIAGIVFNNEEELVKLNRLVHPAVFRAFEVWVQQFKGRKDVPYVLKEAALLFESDSYKMCHRSLMISAPEKIRMQRVVLRDKVSEEEVQKRNSRQMSEEQKLDLANDIIINDDTKLVIPQVLQLHKLYLSLAQNE</sequence>
<dbReference type="OrthoDB" id="9812943at2"/>
<evidence type="ECO:0000313" key="8">
    <source>
        <dbReference type="Proteomes" id="UP000286701"/>
    </source>
</evidence>
<accession>A0A3S3Z4D9</accession>
<keyword evidence="3 5" id="KW-0067">ATP-binding</keyword>
<dbReference type="GO" id="GO:0015937">
    <property type="term" value="P:coenzyme A biosynthetic process"/>
    <property type="evidence" value="ECO:0007669"/>
    <property type="project" value="UniProtKB-UniRule"/>
</dbReference>
<organism evidence="7 8">
    <name type="scientific">Mucilaginibacter gilvus</name>
    <dbReference type="NCBI Taxonomy" id="2305909"/>
    <lineage>
        <taxon>Bacteria</taxon>
        <taxon>Pseudomonadati</taxon>
        <taxon>Bacteroidota</taxon>
        <taxon>Sphingobacteriia</taxon>
        <taxon>Sphingobacteriales</taxon>
        <taxon>Sphingobacteriaceae</taxon>
        <taxon>Mucilaginibacter</taxon>
    </lineage>
</organism>
<keyword evidence="5" id="KW-0963">Cytoplasm</keyword>
<keyword evidence="2 5" id="KW-0547">Nucleotide-binding</keyword>
<dbReference type="GO" id="GO:0005737">
    <property type="term" value="C:cytoplasm"/>
    <property type="evidence" value="ECO:0007669"/>
    <property type="project" value="UniProtKB-SubCell"/>
</dbReference>
<dbReference type="PANTHER" id="PTHR10695">
    <property type="entry name" value="DEPHOSPHO-COA KINASE-RELATED"/>
    <property type="match status" value="1"/>
</dbReference>
<comment type="caution">
    <text evidence="7">The sequence shown here is derived from an EMBL/GenBank/DDBJ whole genome shotgun (WGS) entry which is preliminary data.</text>
</comment>
<dbReference type="EMBL" id="SBIW01000001">
    <property type="protein sequence ID" value="RWY57093.1"/>
    <property type="molecule type" value="Genomic_DNA"/>
</dbReference>
<evidence type="ECO:0000256" key="5">
    <source>
        <dbReference type="HAMAP-Rule" id="MF_00376"/>
    </source>
</evidence>
<dbReference type="Proteomes" id="UP000286701">
    <property type="component" value="Unassembled WGS sequence"/>
</dbReference>